<dbReference type="Proteomes" id="UP000325333">
    <property type="component" value="Unassembled WGS sequence"/>
</dbReference>
<dbReference type="AlphaFoldDB" id="A0A5B0KQM1"/>
<protein>
    <submittedName>
        <fullName evidence="1">Uncharacterized protein</fullName>
    </submittedName>
</protein>
<evidence type="ECO:0000313" key="1">
    <source>
        <dbReference type="EMBL" id="KAA1054205.1"/>
    </source>
</evidence>
<accession>A0A5B0KQM1</accession>
<comment type="caution">
    <text evidence="1">The sequence shown here is derived from an EMBL/GenBank/DDBJ whole genome shotgun (WGS) entry which is preliminary data.</text>
</comment>
<sequence length="39" mass="4710">MPLGLWDVPRLLVTPEKRLWVWTWGPSLVKKWDSFRPMS</sequence>
<dbReference type="EMBL" id="VEWN01000011">
    <property type="protein sequence ID" value="KAA1054205.1"/>
    <property type="molecule type" value="Genomic_DNA"/>
</dbReference>
<evidence type="ECO:0000313" key="2">
    <source>
        <dbReference type="Proteomes" id="UP000325333"/>
    </source>
</evidence>
<gene>
    <name evidence="1" type="ORF">FH063_002107</name>
</gene>
<organism evidence="1 2">
    <name type="scientific">Azospirillum argentinense</name>
    <dbReference type="NCBI Taxonomy" id="2970906"/>
    <lineage>
        <taxon>Bacteria</taxon>
        <taxon>Pseudomonadati</taxon>
        <taxon>Pseudomonadota</taxon>
        <taxon>Alphaproteobacteria</taxon>
        <taxon>Rhodospirillales</taxon>
        <taxon>Azospirillaceae</taxon>
        <taxon>Azospirillum</taxon>
    </lineage>
</organism>
<name>A0A5B0KQM1_9PROT</name>
<proteinExistence type="predicted"/>
<reference evidence="1 2" key="1">
    <citation type="submission" date="2019-07" db="EMBL/GenBank/DDBJ databases">
        <title>Genome sequencing of the stress-tolerant strain Azospirillum brasilense Az19.</title>
        <authorList>
            <person name="Maroniche G.A."/>
            <person name="Garcia J.E."/>
            <person name="Pagnussat L."/>
            <person name="Amenta M."/>
            <person name="Creus C.M."/>
        </authorList>
    </citation>
    <scope>NUCLEOTIDE SEQUENCE [LARGE SCALE GENOMIC DNA]</scope>
    <source>
        <strain evidence="1 2">Az19</strain>
    </source>
</reference>